<sequence length="183" mass="21234">MAASSSFSFSNLFSFLLPSKPQPLSPPSFTRLPTQNHKVSDNSVSERRDEDHSSSCCSLSELSSVMNPSLAHANTLFFRTAYNVQVLVDENEPEEVLLNRFRREVMKAGVIQECRRRRFYENKREEKKRKTREAAKRKSRSRRFQSRPPGQFRQEVPTDKKEEEAGDDDDDNWDLPEVDAPYT</sequence>
<name>A0AAN9QHY0_CANGL</name>
<accession>A0AAN9QHY0</accession>
<comment type="similarity">
    <text evidence="1">Belongs to the bacterial ribosomal protein bS21 family.</text>
</comment>
<dbReference type="GO" id="GO:0005840">
    <property type="term" value="C:ribosome"/>
    <property type="evidence" value="ECO:0007669"/>
    <property type="project" value="UniProtKB-KW"/>
</dbReference>
<dbReference type="PRINTS" id="PR00976">
    <property type="entry name" value="RIBOSOMALS21"/>
</dbReference>
<dbReference type="GO" id="GO:1990904">
    <property type="term" value="C:ribonucleoprotein complex"/>
    <property type="evidence" value="ECO:0007669"/>
    <property type="project" value="UniProtKB-KW"/>
</dbReference>
<dbReference type="PANTHER" id="PTHR21109:SF0">
    <property type="entry name" value="SMALL RIBOSOMAL SUBUNIT PROTEIN BS21M"/>
    <property type="match status" value="1"/>
</dbReference>
<protein>
    <submittedName>
        <fullName evidence="5">Uncharacterized protein</fullName>
    </submittedName>
</protein>
<evidence type="ECO:0000256" key="2">
    <source>
        <dbReference type="ARBA" id="ARBA00022980"/>
    </source>
</evidence>
<dbReference type="GO" id="GO:0006412">
    <property type="term" value="P:translation"/>
    <property type="evidence" value="ECO:0007669"/>
    <property type="project" value="InterPro"/>
</dbReference>
<dbReference type="Gene3D" id="1.20.5.1150">
    <property type="entry name" value="Ribosomal protein S8"/>
    <property type="match status" value="1"/>
</dbReference>
<feature type="compositionally biased region" description="Acidic residues" evidence="4">
    <location>
        <begin position="164"/>
        <end position="177"/>
    </location>
</feature>
<feature type="compositionally biased region" description="Basic residues" evidence="4">
    <location>
        <begin position="126"/>
        <end position="145"/>
    </location>
</feature>
<dbReference type="HAMAP" id="MF_00358">
    <property type="entry name" value="Ribosomal_bS21"/>
    <property type="match status" value="1"/>
</dbReference>
<dbReference type="Pfam" id="PF01165">
    <property type="entry name" value="Ribosomal_S21"/>
    <property type="match status" value="1"/>
</dbReference>
<feature type="compositionally biased region" description="Basic and acidic residues" evidence="4">
    <location>
        <begin position="38"/>
        <end position="53"/>
    </location>
</feature>
<dbReference type="Proteomes" id="UP001367508">
    <property type="component" value="Unassembled WGS sequence"/>
</dbReference>
<evidence type="ECO:0000256" key="4">
    <source>
        <dbReference type="SAM" id="MobiDB-lite"/>
    </source>
</evidence>
<evidence type="ECO:0000313" key="5">
    <source>
        <dbReference type="EMBL" id="KAK7336064.1"/>
    </source>
</evidence>
<evidence type="ECO:0000256" key="1">
    <source>
        <dbReference type="ARBA" id="ARBA00006640"/>
    </source>
</evidence>
<dbReference type="AlphaFoldDB" id="A0AAN9QHY0"/>
<dbReference type="InterPro" id="IPR038380">
    <property type="entry name" value="Ribosomal_bS21_sf"/>
</dbReference>
<organism evidence="5 6">
    <name type="scientific">Canavalia gladiata</name>
    <name type="common">Sword bean</name>
    <name type="synonym">Dolichos gladiatus</name>
    <dbReference type="NCBI Taxonomy" id="3824"/>
    <lineage>
        <taxon>Eukaryota</taxon>
        <taxon>Viridiplantae</taxon>
        <taxon>Streptophyta</taxon>
        <taxon>Embryophyta</taxon>
        <taxon>Tracheophyta</taxon>
        <taxon>Spermatophyta</taxon>
        <taxon>Magnoliopsida</taxon>
        <taxon>eudicotyledons</taxon>
        <taxon>Gunneridae</taxon>
        <taxon>Pentapetalae</taxon>
        <taxon>rosids</taxon>
        <taxon>fabids</taxon>
        <taxon>Fabales</taxon>
        <taxon>Fabaceae</taxon>
        <taxon>Papilionoideae</taxon>
        <taxon>50 kb inversion clade</taxon>
        <taxon>NPAAA clade</taxon>
        <taxon>indigoferoid/millettioid clade</taxon>
        <taxon>Phaseoleae</taxon>
        <taxon>Canavalia</taxon>
    </lineage>
</organism>
<keyword evidence="6" id="KW-1185">Reference proteome</keyword>
<evidence type="ECO:0000256" key="3">
    <source>
        <dbReference type="ARBA" id="ARBA00023274"/>
    </source>
</evidence>
<dbReference type="EMBL" id="JAYMYQ010000004">
    <property type="protein sequence ID" value="KAK7336064.1"/>
    <property type="molecule type" value="Genomic_DNA"/>
</dbReference>
<dbReference type="GO" id="GO:0003735">
    <property type="term" value="F:structural constituent of ribosome"/>
    <property type="evidence" value="ECO:0007669"/>
    <property type="project" value="InterPro"/>
</dbReference>
<feature type="region of interest" description="Disordered" evidence="4">
    <location>
        <begin position="25"/>
        <end position="53"/>
    </location>
</feature>
<keyword evidence="2" id="KW-0689">Ribosomal protein</keyword>
<reference evidence="5 6" key="1">
    <citation type="submission" date="2024-01" db="EMBL/GenBank/DDBJ databases">
        <title>The genomes of 5 underutilized Papilionoideae crops provide insights into root nodulation and disease resistanc.</title>
        <authorList>
            <person name="Jiang F."/>
        </authorList>
    </citation>
    <scope>NUCLEOTIDE SEQUENCE [LARGE SCALE GENOMIC DNA]</scope>
    <source>
        <strain evidence="5">LVBAO_FW01</strain>
        <tissue evidence="5">Leaves</tissue>
    </source>
</reference>
<dbReference type="PANTHER" id="PTHR21109">
    <property type="entry name" value="MITOCHONDRIAL 28S RIBOSOMAL PROTEIN S21"/>
    <property type="match status" value="1"/>
</dbReference>
<gene>
    <name evidence="5" type="ORF">VNO77_16593</name>
</gene>
<comment type="caution">
    <text evidence="5">The sequence shown here is derived from an EMBL/GenBank/DDBJ whole genome shotgun (WGS) entry which is preliminary data.</text>
</comment>
<dbReference type="InterPro" id="IPR001911">
    <property type="entry name" value="Ribosomal_bS21"/>
</dbReference>
<evidence type="ECO:0000313" key="6">
    <source>
        <dbReference type="Proteomes" id="UP001367508"/>
    </source>
</evidence>
<feature type="region of interest" description="Disordered" evidence="4">
    <location>
        <begin position="123"/>
        <end position="183"/>
    </location>
</feature>
<proteinExistence type="inferred from homology"/>
<dbReference type="NCBIfam" id="TIGR00030">
    <property type="entry name" value="S21p"/>
    <property type="match status" value="1"/>
</dbReference>
<keyword evidence="3" id="KW-0687">Ribonucleoprotein</keyword>